<name>A0A328VHB7_9CHLR</name>
<evidence type="ECO:0000256" key="3">
    <source>
        <dbReference type="ARBA" id="ARBA00022475"/>
    </source>
</evidence>
<keyword evidence="3" id="KW-1003">Cell membrane</keyword>
<keyword evidence="5 7" id="KW-1133">Transmembrane helix</keyword>
<dbReference type="Pfam" id="PF07690">
    <property type="entry name" value="MFS_1"/>
    <property type="match status" value="2"/>
</dbReference>
<evidence type="ECO:0000313" key="9">
    <source>
        <dbReference type="EMBL" id="RAQ95492.1"/>
    </source>
</evidence>
<keyword evidence="10" id="KW-1185">Reference proteome</keyword>
<reference evidence="9 10" key="1">
    <citation type="submission" date="2016-08" db="EMBL/GenBank/DDBJ databases">
        <title>Analysis of Carbohydrate Active Enzymes in Thermogemmatispora T81 Reveals Carbohydrate Degradation Ability.</title>
        <authorList>
            <person name="Tomazini A."/>
            <person name="Lal S."/>
            <person name="Stott M."/>
            <person name="Henrissat B."/>
            <person name="Polikarpov I."/>
            <person name="Sparling R."/>
            <person name="Levin D.B."/>
        </authorList>
    </citation>
    <scope>NUCLEOTIDE SEQUENCE [LARGE SCALE GENOMIC DNA]</scope>
    <source>
        <strain evidence="9 10">T81</strain>
    </source>
</reference>
<feature type="transmembrane region" description="Helical" evidence="7">
    <location>
        <begin position="101"/>
        <end position="123"/>
    </location>
</feature>
<feature type="transmembrane region" description="Helical" evidence="7">
    <location>
        <begin position="143"/>
        <end position="163"/>
    </location>
</feature>
<dbReference type="RefSeq" id="WP_112428265.1">
    <property type="nucleotide sequence ID" value="NZ_MCIF01000002.1"/>
</dbReference>
<feature type="transmembrane region" description="Helical" evidence="7">
    <location>
        <begin position="362"/>
        <end position="385"/>
    </location>
</feature>
<dbReference type="InterPro" id="IPR011701">
    <property type="entry name" value="MFS"/>
</dbReference>
<sequence length="440" mass="47239">MVRRSAIPLIVGTFLLRVNTGAGGIVLGLFLARLAIHAGHHITAIQVGLLAVVYYATELTLAPFMGALSDRWGRRLFMVLGPLLGVLGMLLIPLTPMASPLPFLLTLQVLAGLATAMITPSVLGYLADLTRRNEQGRMRVMGFYELATSGGIAAGVVVGGFAWDRFGSWAFALLALFYALVTLCMFLAPRVTQVTEHTGPALLMRRYLAILHKPRLFIFIPAWICISALLGIWVSSQLPFLLSRPGRMGDQLLMGIMSGPGGGGRLSLVLGSYVLFFGLSLLFWACFLAHLPRLMMMLTSVAGLYVGVMALWGMNHRLGGDLAPGIWIPVLLLGIFAESSFAPSALAYLADLTEESAMDRGLLMGLYSVFLGLGQLLGNGLAGLFAHRLGFDGLICLTAILGLVALLSLLTLLRLEQHYAAKARETGEASVAERSHIASF</sequence>
<evidence type="ECO:0000256" key="7">
    <source>
        <dbReference type="SAM" id="Phobius"/>
    </source>
</evidence>
<dbReference type="InterPro" id="IPR050171">
    <property type="entry name" value="MFS_Transporters"/>
</dbReference>
<dbReference type="GO" id="GO:0005886">
    <property type="term" value="C:plasma membrane"/>
    <property type="evidence" value="ECO:0007669"/>
    <property type="project" value="UniProtKB-SubCell"/>
</dbReference>
<evidence type="ECO:0000256" key="2">
    <source>
        <dbReference type="ARBA" id="ARBA00022448"/>
    </source>
</evidence>
<evidence type="ECO:0000256" key="6">
    <source>
        <dbReference type="ARBA" id="ARBA00023136"/>
    </source>
</evidence>
<dbReference type="PROSITE" id="PS50850">
    <property type="entry name" value="MFS"/>
    <property type="match status" value="1"/>
</dbReference>
<feature type="transmembrane region" description="Helical" evidence="7">
    <location>
        <begin position="34"/>
        <end position="56"/>
    </location>
</feature>
<dbReference type="EMBL" id="MCIF01000002">
    <property type="protein sequence ID" value="RAQ95492.1"/>
    <property type="molecule type" value="Genomic_DNA"/>
</dbReference>
<dbReference type="Gene3D" id="1.20.1250.20">
    <property type="entry name" value="MFS general substrate transporter like domains"/>
    <property type="match status" value="2"/>
</dbReference>
<proteinExistence type="predicted"/>
<keyword evidence="4 7" id="KW-0812">Transmembrane</keyword>
<evidence type="ECO:0000313" key="10">
    <source>
        <dbReference type="Proteomes" id="UP000248706"/>
    </source>
</evidence>
<feature type="domain" description="Major facilitator superfamily (MFS) profile" evidence="8">
    <location>
        <begin position="5"/>
        <end position="420"/>
    </location>
</feature>
<feature type="transmembrane region" description="Helical" evidence="7">
    <location>
        <begin position="391"/>
        <end position="413"/>
    </location>
</feature>
<accession>A0A328VHB7</accession>
<dbReference type="InterPro" id="IPR005829">
    <property type="entry name" value="Sugar_transporter_CS"/>
</dbReference>
<dbReference type="InterPro" id="IPR020846">
    <property type="entry name" value="MFS_dom"/>
</dbReference>
<evidence type="ECO:0000256" key="4">
    <source>
        <dbReference type="ARBA" id="ARBA00022692"/>
    </source>
</evidence>
<feature type="transmembrane region" description="Helical" evidence="7">
    <location>
        <begin position="326"/>
        <end position="350"/>
    </location>
</feature>
<dbReference type="AlphaFoldDB" id="A0A328VHB7"/>
<dbReference type="SUPFAM" id="SSF103473">
    <property type="entry name" value="MFS general substrate transporter"/>
    <property type="match status" value="1"/>
</dbReference>
<keyword evidence="6 7" id="KW-0472">Membrane</keyword>
<protein>
    <recommendedName>
        <fullName evidence="8">Major facilitator superfamily (MFS) profile domain-containing protein</fullName>
    </recommendedName>
</protein>
<dbReference type="PANTHER" id="PTHR23517:SF3">
    <property type="entry name" value="INTEGRAL MEMBRANE TRANSPORT PROTEIN"/>
    <property type="match status" value="1"/>
</dbReference>
<evidence type="ECO:0000256" key="1">
    <source>
        <dbReference type="ARBA" id="ARBA00004651"/>
    </source>
</evidence>
<organism evidence="9 10">
    <name type="scientific">Thermogemmatispora tikiterensis</name>
    <dbReference type="NCBI Taxonomy" id="1825093"/>
    <lineage>
        <taxon>Bacteria</taxon>
        <taxon>Bacillati</taxon>
        <taxon>Chloroflexota</taxon>
        <taxon>Ktedonobacteria</taxon>
        <taxon>Thermogemmatisporales</taxon>
        <taxon>Thermogemmatisporaceae</taxon>
        <taxon>Thermogemmatispora</taxon>
    </lineage>
</organism>
<comment type="caution">
    <text evidence="9">The sequence shown here is derived from an EMBL/GenBank/DDBJ whole genome shotgun (WGS) entry which is preliminary data.</text>
</comment>
<feature type="transmembrane region" description="Helical" evidence="7">
    <location>
        <begin position="169"/>
        <end position="188"/>
    </location>
</feature>
<evidence type="ECO:0000256" key="5">
    <source>
        <dbReference type="ARBA" id="ARBA00022989"/>
    </source>
</evidence>
<evidence type="ECO:0000259" key="8">
    <source>
        <dbReference type="PROSITE" id="PS50850"/>
    </source>
</evidence>
<dbReference type="OrthoDB" id="145108at2"/>
<dbReference type="Proteomes" id="UP000248706">
    <property type="component" value="Unassembled WGS sequence"/>
</dbReference>
<feature type="transmembrane region" description="Helical" evidence="7">
    <location>
        <begin position="76"/>
        <end position="95"/>
    </location>
</feature>
<feature type="transmembrane region" description="Helical" evidence="7">
    <location>
        <begin position="294"/>
        <end position="314"/>
    </location>
</feature>
<dbReference type="PANTHER" id="PTHR23517">
    <property type="entry name" value="RESISTANCE PROTEIN MDTM, PUTATIVE-RELATED-RELATED"/>
    <property type="match status" value="1"/>
</dbReference>
<feature type="transmembrane region" description="Helical" evidence="7">
    <location>
        <begin position="216"/>
        <end position="235"/>
    </location>
</feature>
<feature type="transmembrane region" description="Helical" evidence="7">
    <location>
        <begin position="266"/>
        <end position="287"/>
    </location>
</feature>
<dbReference type="GO" id="GO:0022857">
    <property type="term" value="F:transmembrane transporter activity"/>
    <property type="evidence" value="ECO:0007669"/>
    <property type="project" value="InterPro"/>
</dbReference>
<dbReference type="PROSITE" id="PS00216">
    <property type="entry name" value="SUGAR_TRANSPORT_1"/>
    <property type="match status" value="1"/>
</dbReference>
<gene>
    <name evidence="9" type="ORF">A4R35_08085</name>
</gene>
<keyword evidence="2" id="KW-0813">Transport</keyword>
<comment type="subcellular location">
    <subcellularLocation>
        <location evidence="1">Cell membrane</location>
        <topology evidence="1">Multi-pass membrane protein</topology>
    </subcellularLocation>
</comment>
<dbReference type="InterPro" id="IPR036259">
    <property type="entry name" value="MFS_trans_sf"/>
</dbReference>